<name>A0A2P6TS43_CHLSO</name>
<dbReference type="InterPro" id="IPR032466">
    <property type="entry name" value="Metal_Hydrolase"/>
</dbReference>
<dbReference type="Gene3D" id="3.20.20.140">
    <property type="entry name" value="Metal-dependent hydrolases"/>
    <property type="match status" value="1"/>
</dbReference>
<feature type="binding site" evidence="1">
    <location>
        <position position="15"/>
    </location>
    <ligand>
        <name>a divalent metal cation</name>
        <dbReference type="ChEBI" id="CHEBI:60240"/>
        <label>1</label>
    </ligand>
</feature>
<evidence type="ECO:0000313" key="2">
    <source>
        <dbReference type="EMBL" id="PRW56877.1"/>
    </source>
</evidence>
<dbReference type="GO" id="GO:0046872">
    <property type="term" value="F:metal ion binding"/>
    <property type="evidence" value="ECO:0007669"/>
    <property type="project" value="UniProtKB-KW"/>
</dbReference>
<dbReference type="EMBL" id="LHPG02000008">
    <property type="protein sequence ID" value="PRW56877.1"/>
    <property type="molecule type" value="Genomic_DNA"/>
</dbReference>
<dbReference type="AlphaFoldDB" id="A0A2P6TS43"/>
<feature type="binding site" evidence="1">
    <location>
        <position position="13"/>
    </location>
    <ligand>
        <name>a divalent metal cation</name>
        <dbReference type="ChEBI" id="CHEBI:60240"/>
        <label>1</label>
    </ligand>
</feature>
<dbReference type="PANTHER" id="PTHR47176:SF1">
    <property type="entry name" value="OS04G0577500 PROTEIN"/>
    <property type="match status" value="1"/>
</dbReference>
<reference evidence="2 3" key="1">
    <citation type="journal article" date="2018" name="Plant J.">
        <title>Genome sequences of Chlorella sorokiniana UTEX 1602 and Micractinium conductrix SAG 241.80: implications to maltose excretion by a green alga.</title>
        <authorList>
            <person name="Arriola M.B."/>
            <person name="Velmurugan N."/>
            <person name="Zhang Y."/>
            <person name="Plunkett M.H."/>
            <person name="Hondzo H."/>
            <person name="Barney B.M."/>
        </authorList>
    </citation>
    <scope>NUCLEOTIDE SEQUENCE [LARGE SCALE GENOMIC DNA]</scope>
    <source>
        <strain evidence="3">UTEX 1602</strain>
    </source>
</reference>
<feature type="binding site" evidence="1">
    <location>
        <position position="218"/>
    </location>
    <ligand>
        <name>a divalent metal cation</name>
        <dbReference type="ChEBI" id="CHEBI:60240"/>
        <label>1</label>
    </ligand>
</feature>
<evidence type="ECO:0000256" key="1">
    <source>
        <dbReference type="PIRSR" id="PIRSR005902-1"/>
    </source>
</evidence>
<comment type="caution">
    <text evidence="2">The sequence shown here is derived from an EMBL/GenBank/DDBJ whole genome shotgun (WGS) entry which is preliminary data.</text>
</comment>
<dbReference type="Pfam" id="PF01026">
    <property type="entry name" value="TatD_DNase"/>
    <property type="match status" value="1"/>
</dbReference>
<dbReference type="SUPFAM" id="SSF51556">
    <property type="entry name" value="Metallo-dependent hydrolases"/>
    <property type="match status" value="1"/>
</dbReference>
<keyword evidence="3" id="KW-1185">Reference proteome</keyword>
<proteinExistence type="predicted"/>
<dbReference type="Proteomes" id="UP000239899">
    <property type="component" value="Unassembled WGS sequence"/>
</dbReference>
<dbReference type="PIRSF" id="PIRSF005902">
    <property type="entry name" value="DNase_TatD"/>
    <property type="match status" value="1"/>
</dbReference>
<accession>A0A2P6TS43</accession>
<dbReference type="CDD" id="cd01310">
    <property type="entry name" value="TatD_DNAse"/>
    <property type="match status" value="1"/>
</dbReference>
<feature type="binding site" evidence="1">
    <location>
        <position position="105"/>
    </location>
    <ligand>
        <name>a divalent metal cation</name>
        <dbReference type="ChEBI" id="CHEBI:60240"/>
        <label>1</label>
    </ligand>
</feature>
<protein>
    <submittedName>
        <fullName evidence="2">Deoxyribonuclease tatdn3-A</fullName>
    </submittedName>
</protein>
<dbReference type="PANTHER" id="PTHR47176">
    <property type="entry name" value="OSJNBA0020J04.13 PROTEIN"/>
    <property type="match status" value="1"/>
</dbReference>
<gene>
    <name evidence="2" type="ORF">C2E21_4541</name>
</gene>
<evidence type="ECO:0000313" key="3">
    <source>
        <dbReference type="Proteomes" id="UP000239899"/>
    </source>
</evidence>
<dbReference type="OrthoDB" id="6079689at2759"/>
<dbReference type="InterPro" id="IPR001130">
    <property type="entry name" value="TatD-like"/>
</dbReference>
<feature type="binding site" evidence="1">
    <location>
        <position position="167"/>
    </location>
    <ligand>
        <name>a divalent metal cation</name>
        <dbReference type="ChEBI" id="CHEBI:60240"/>
        <label>2</label>
    </ligand>
</feature>
<keyword evidence="1" id="KW-0479">Metal-binding</keyword>
<dbReference type="GO" id="GO:0016788">
    <property type="term" value="F:hydrolase activity, acting on ester bonds"/>
    <property type="evidence" value="ECO:0007669"/>
    <property type="project" value="InterPro"/>
</dbReference>
<feature type="binding site" evidence="1">
    <location>
        <position position="143"/>
    </location>
    <ligand>
        <name>a divalent metal cation</name>
        <dbReference type="ChEBI" id="CHEBI:60240"/>
        <label>2</label>
    </ligand>
</feature>
<sequence length="295" mass="31718">MVGGPPHELFDAHCHLQDERLSGQAAGRSLDAVLSEAAAAGVRHLACNGCWQEDWAAVAAAAAAHPGSVVPNFGLHPWWVPRRSPDWLQQLRQMLEQHPHAGLGECGLDKGPRAPEGDWQVQVEAFEAQLQLAEELRRPVSIHCVRAYGAVHDTLRALRLRVPIVLHSWTGSADMTVALLQLPGVHVSLSGHLLRVPPHKALPMVRAVPLDRLLLESDSPDGALDLSPAWLEALPSLAALPQQLQAAGLHQVNRPAALRFTLQVVAAALGRSEAEVAAATRDNARRIFCSIGSSS</sequence>
<organism evidence="2 3">
    <name type="scientific">Chlorella sorokiniana</name>
    <name type="common">Freshwater green alga</name>
    <dbReference type="NCBI Taxonomy" id="3076"/>
    <lineage>
        <taxon>Eukaryota</taxon>
        <taxon>Viridiplantae</taxon>
        <taxon>Chlorophyta</taxon>
        <taxon>core chlorophytes</taxon>
        <taxon>Trebouxiophyceae</taxon>
        <taxon>Chlorellales</taxon>
        <taxon>Chlorellaceae</taxon>
        <taxon>Chlorella clade</taxon>
        <taxon>Chlorella</taxon>
    </lineage>
</organism>